<keyword evidence="2" id="KW-0812">Transmembrane</keyword>
<evidence type="ECO:0000256" key="2">
    <source>
        <dbReference type="SAM" id="Phobius"/>
    </source>
</evidence>
<proteinExistence type="predicted"/>
<feature type="transmembrane region" description="Helical" evidence="2">
    <location>
        <begin position="134"/>
        <end position="156"/>
    </location>
</feature>
<evidence type="ECO:0000313" key="4">
    <source>
        <dbReference type="Proteomes" id="UP000323000"/>
    </source>
</evidence>
<keyword evidence="2" id="KW-1133">Transmembrane helix</keyword>
<gene>
    <name evidence="3" type="ORF">EZV62_006950</name>
</gene>
<feature type="compositionally biased region" description="Gly residues" evidence="1">
    <location>
        <begin position="8"/>
        <end position="21"/>
    </location>
</feature>
<dbReference type="AlphaFoldDB" id="A0A5C7I8X3"/>
<dbReference type="PANTHER" id="PTHR34115">
    <property type="entry name" value="PROTEIN, PUTATIVE-RELATED"/>
    <property type="match status" value="1"/>
</dbReference>
<protein>
    <submittedName>
        <fullName evidence="3">Uncharacterized protein</fullName>
    </submittedName>
</protein>
<reference evidence="4" key="1">
    <citation type="journal article" date="2019" name="Gigascience">
        <title>De novo genome assembly of the endangered Acer yangbiense, a plant species with extremely small populations endemic to Yunnan Province, China.</title>
        <authorList>
            <person name="Yang J."/>
            <person name="Wariss H.M."/>
            <person name="Tao L."/>
            <person name="Zhang R."/>
            <person name="Yun Q."/>
            <person name="Hollingsworth P."/>
            <person name="Dao Z."/>
            <person name="Luo G."/>
            <person name="Guo H."/>
            <person name="Ma Y."/>
            <person name="Sun W."/>
        </authorList>
    </citation>
    <scope>NUCLEOTIDE SEQUENCE [LARGE SCALE GENOMIC DNA]</scope>
    <source>
        <strain evidence="4">cv. Malutang</strain>
    </source>
</reference>
<evidence type="ECO:0000256" key="1">
    <source>
        <dbReference type="SAM" id="MobiDB-lite"/>
    </source>
</evidence>
<dbReference type="Proteomes" id="UP000323000">
    <property type="component" value="Chromosome 3"/>
</dbReference>
<accession>A0A5C7I8X3</accession>
<keyword evidence="4" id="KW-1185">Reference proteome</keyword>
<feature type="region of interest" description="Disordered" evidence="1">
    <location>
        <begin position="1"/>
        <end position="39"/>
    </location>
</feature>
<dbReference type="PANTHER" id="PTHR34115:SF6">
    <property type="entry name" value="PROTEIN, PUTATIVE-RELATED"/>
    <property type="match status" value="1"/>
</dbReference>
<sequence length="208" mass="23003">MEMCLSGGVRGGKQAMGGAQGGPTESHNNNAGGRHSDAVDSTPSSDLVVFRLFSLQLSVAKSFEYIITMLVAVLQLSSKESPFKTHPVQTWVFVVATIIYGLAFQLSNADVAIISGSLSTVLLVSIFVPHSLGFLIFIPWSFVPIIVAYQPICLIFNNIHDACLTLRLDRQMIMDFISKFLVIWRWLTRSSSTEQEQEQEQPRPRVSP</sequence>
<feature type="transmembrane region" description="Helical" evidence="2">
    <location>
        <begin position="111"/>
        <end position="128"/>
    </location>
</feature>
<dbReference type="InterPro" id="IPR053258">
    <property type="entry name" value="Ca-permeable_cation_channel"/>
</dbReference>
<comment type="caution">
    <text evidence="3">The sequence shown here is derived from an EMBL/GenBank/DDBJ whole genome shotgun (WGS) entry which is preliminary data.</text>
</comment>
<dbReference type="OrthoDB" id="1730662at2759"/>
<name>A0A5C7I8X3_9ROSI</name>
<feature type="transmembrane region" description="Helical" evidence="2">
    <location>
        <begin position="59"/>
        <end position="76"/>
    </location>
</feature>
<feature type="transmembrane region" description="Helical" evidence="2">
    <location>
        <begin position="88"/>
        <end position="104"/>
    </location>
</feature>
<keyword evidence="2" id="KW-0472">Membrane</keyword>
<evidence type="ECO:0000313" key="3">
    <source>
        <dbReference type="EMBL" id="TXG65675.1"/>
    </source>
</evidence>
<organism evidence="3 4">
    <name type="scientific">Acer yangbiense</name>
    <dbReference type="NCBI Taxonomy" id="1000413"/>
    <lineage>
        <taxon>Eukaryota</taxon>
        <taxon>Viridiplantae</taxon>
        <taxon>Streptophyta</taxon>
        <taxon>Embryophyta</taxon>
        <taxon>Tracheophyta</taxon>
        <taxon>Spermatophyta</taxon>
        <taxon>Magnoliopsida</taxon>
        <taxon>eudicotyledons</taxon>
        <taxon>Gunneridae</taxon>
        <taxon>Pentapetalae</taxon>
        <taxon>rosids</taxon>
        <taxon>malvids</taxon>
        <taxon>Sapindales</taxon>
        <taxon>Sapindaceae</taxon>
        <taxon>Hippocastanoideae</taxon>
        <taxon>Acereae</taxon>
        <taxon>Acer</taxon>
    </lineage>
</organism>
<dbReference type="EMBL" id="VAHF01000003">
    <property type="protein sequence ID" value="TXG65675.1"/>
    <property type="molecule type" value="Genomic_DNA"/>
</dbReference>